<protein>
    <submittedName>
        <fullName evidence="3">Aldo/keto reductase</fullName>
    </submittedName>
</protein>
<reference evidence="3 4" key="1">
    <citation type="submission" date="2018-09" db="EMBL/GenBank/DDBJ databases">
        <title>Discovery and Ecogenomic Context for Candidatus Cryosericales, a Global Caldiserica Order Active in Thawing Permafrost.</title>
        <authorList>
            <person name="Martinez M.A."/>
            <person name="Woodcroft B.J."/>
            <person name="Ignacio Espinoza J.C."/>
            <person name="Zayed A."/>
            <person name="Singleton C.M."/>
            <person name="Boyd J."/>
            <person name="Li Y.-F."/>
            <person name="Purvine S."/>
            <person name="Maughan H."/>
            <person name="Hodgkins S.B."/>
            <person name="Anderson D."/>
            <person name="Sederholm M."/>
            <person name="Temperton B."/>
            <person name="Saleska S.R."/>
            <person name="Tyson G.W."/>
            <person name="Rich V.I."/>
        </authorList>
    </citation>
    <scope>NUCLEOTIDE SEQUENCE [LARGE SCALE GENOMIC DNA]</scope>
    <source>
        <strain evidence="3 4">SMC6</strain>
    </source>
</reference>
<dbReference type="CDD" id="cd19100">
    <property type="entry name" value="AKR_unchar"/>
    <property type="match status" value="1"/>
</dbReference>
<accession>A0A398D6E5</accession>
<comment type="caution">
    <text evidence="3">The sequence shown here is derived from an EMBL/GenBank/DDBJ whole genome shotgun (WGS) entry which is preliminary data.</text>
</comment>
<dbReference type="InterPro" id="IPR023210">
    <property type="entry name" value="NADP_OxRdtase_dom"/>
</dbReference>
<evidence type="ECO:0000313" key="4">
    <source>
        <dbReference type="Proteomes" id="UP000266260"/>
    </source>
</evidence>
<dbReference type="PANTHER" id="PTHR43312:SF1">
    <property type="entry name" value="NADP-DEPENDENT OXIDOREDUCTASE DOMAIN-CONTAINING PROTEIN"/>
    <property type="match status" value="1"/>
</dbReference>
<dbReference type="PANTHER" id="PTHR43312">
    <property type="entry name" value="D-THREO-ALDOSE 1-DEHYDROGENASE"/>
    <property type="match status" value="1"/>
</dbReference>
<dbReference type="EMBL" id="QXIT01000086">
    <property type="protein sequence ID" value="RIE07937.1"/>
    <property type="molecule type" value="Genomic_DNA"/>
</dbReference>
<dbReference type="Gene3D" id="3.20.20.100">
    <property type="entry name" value="NADP-dependent oxidoreductase domain"/>
    <property type="match status" value="1"/>
</dbReference>
<dbReference type="InterPro" id="IPR036812">
    <property type="entry name" value="NAD(P)_OxRdtase_dom_sf"/>
</dbReference>
<dbReference type="RefSeq" id="WP_119175632.1">
    <property type="nucleotide sequence ID" value="NZ_QXIT01000086.1"/>
</dbReference>
<feature type="compositionally biased region" description="Polar residues" evidence="1">
    <location>
        <begin position="294"/>
        <end position="303"/>
    </location>
</feature>
<feature type="domain" description="NADP-dependent oxidoreductase" evidence="2">
    <location>
        <begin position="24"/>
        <end position="226"/>
    </location>
</feature>
<evidence type="ECO:0000313" key="3">
    <source>
        <dbReference type="EMBL" id="RIE07937.1"/>
    </source>
</evidence>
<proteinExistence type="predicted"/>
<keyword evidence="4" id="KW-1185">Reference proteome</keyword>
<dbReference type="Proteomes" id="UP000266260">
    <property type="component" value="Unassembled WGS sequence"/>
</dbReference>
<dbReference type="SUPFAM" id="SSF51430">
    <property type="entry name" value="NAD(P)-linked oxidoreductase"/>
    <property type="match status" value="1"/>
</dbReference>
<evidence type="ECO:0000256" key="1">
    <source>
        <dbReference type="SAM" id="MobiDB-lite"/>
    </source>
</evidence>
<dbReference type="Pfam" id="PF00248">
    <property type="entry name" value="Aldo_ket_red"/>
    <property type="match status" value="1"/>
</dbReference>
<dbReference type="InterPro" id="IPR053135">
    <property type="entry name" value="AKR2_Oxidoreductase"/>
</dbReference>
<feature type="region of interest" description="Disordered" evidence="1">
    <location>
        <begin position="294"/>
        <end position="320"/>
    </location>
</feature>
<gene>
    <name evidence="3" type="ORF">SMC6_05070</name>
</gene>
<sequence length="320" mass="35979">MSNTTAMQGMLYRTLGSTGEKVSAIGIGGWHIGLKGVDEQLSIRIIRTAVDRGINFMDNSWDYNEGASEIRMGKALRDGYRDRVFLMTKIDGRSKKEAARQLDQSLRRLQVDMIDLVQHHEVLRYEDPHRIFDDEGANAALVEAREAGKLRYIGFTGHKDPKIHLYMLQVAADHGFAFDAVQMPLNVMDAHYRSFEKEVLPELVRQKTGVLGMKSMANGILLKSKTVTPIECLHYALNLPTSVVITGIDSMEILDQACEAVRTFRPMSDEEVRSLLSKTAEAAARGDFEPFKTTSIFDGTAQNPEWLGEEPHRLQQLKPK</sequence>
<name>A0A398D6E5_9BACT</name>
<dbReference type="AlphaFoldDB" id="A0A398D6E5"/>
<organism evidence="3 4">
    <name type="scientific">Candidatus Cryosericum odellii</name>
    <dbReference type="NCBI Taxonomy" id="2290917"/>
    <lineage>
        <taxon>Bacteria</taxon>
        <taxon>Pseudomonadati</taxon>
        <taxon>Caldisericota/Cryosericota group</taxon>
        <taxon>Candidatus Cryosericota</taxon>
        <taxon>Candidatus Cryosericia</taxon>
        <taxon>Candidatus Cryosericales</taxon>
        <taxon>Candidatus Cryosericaceae</taxon>
        <taxon>Candidatus Cryosericum</taxon>
    </lineage>
</organism>
<evidence type="ECO:0000259" key="2">
    <source>
        <dbReference type="Pfam" id="PF00248"/>
    </source>
</evidence>